<comment type="subcellular location">
    <subcellularLocation>
        <location evidence="1">Chromosome</location>
        <location evidence="1">Centromere</location>
        <location evidence="1">Kinetochore</location>
    </subcellularLocation>
</comment>
<dbReference type="GO" id="GO:0000444">
    <property type="term" value="C:MIS12/MIND type complex"/>
    <property type="evidence" value="ECO:0007669"/>
    <property type="project" value="TreeGrafter"/>
</dbReference>
<dbReference type="AlphaFoldDB" id="A0A1W5D6P7"/>
<proteinExistence type="inferred from homology"/>
<sequence length="162" mass="17886">MAASSRPADALLTEHFRYTPLSLIDDIINAVNTIIYRAIDAIESGLLSTPPAALGFAAAAASDSTIRDTDGDGNIEYPEARQEIEEGVHQLETLLEATVDKTFDRFEIYTLRNILTVPEDLEPWIRLSHYEVCLDPAHQRCSIKHRIPTTPGIAFPAGTPRN</sequence>
<dbReference type="Proteomes" id="UP000192927">
    <property type="component" value="Unassembled WGS sequence"/>
</dbReference>
<keyword evidence="5" id="KW-0498">Mitosis</keyword>
<dbReference type="PANTHER" id="PTHR14527">
    <property type="entry name" value="PROTEIN MIS12 HOMOLOG"/>
    <property type="match status" value="1"/>
</dbReference>
<evidence type="ECO:0000256" key="2">
    <source>
        <dbReference type="ARBA" id="ARBA00008643"/>
    </source>
</evidence>
<accession>A0A1W5D6P7</accession>
<evidence type="ECO:0000256" key="8">
    <source>
        <dbReference type="ARBA" id="ARBA00023306"/>
    </source>
</evidence>
<evidence type="ECO:0000256" key="5">
    <source>
        <dbReference type="ARBA" id="ARBA00022776"/>
    </source>
</evidence>
<evidence type="ECO:0000256" key="6">
    <source>
        <dbReference type="ARBA" id="ARBA00022838"/>
    </source>
</evidence>
<protein>
    <submittedName>
        <fullName evidence="10">Mis12 domain-containing protein</fullName>
    </submittedName>
</protein>
<dbReference type="GO" id="GO:0051382">
    <property type="term" value="P:kinetochore assembly"/>
    <property type="evidence" value="ECO:0007669"/>
    <property type="project" value="TreeGrafter"/>
</dbReference>
<dbReference type="GO" id="GO:0051301">
    <property type="term" value="P:cell division"/>
    <property type="evidence" value="ECO:0007669"/>
    <property type="project" value="UniProtKB-KW"/>
</dbReference>
<keyword evidence="3" id="KW-0158">Chromosome</keyword>
<organism evidence="10 11">
    <name type="scientific">Lasallia pustulata</name>
    <dbReference type="NCBI Taxonomy" id="136370"/>
    <lineage>
        <taxon>Eukaryota</taxon>
        <taxon>Fungi</taxon>
        <taxon>Dikarya</taxon>
        <taxon>Ascomycota</taxon>
        <taxon>Pezizomycotina</taxon>
        <taxon>Lecanoromycetes</taxon>
        <taxon>OSLEUM clade</taxon>
        <taxon>Umbilicariomycetidae</taxon>
        <taxon>Umbilicariales</taxon>
        <taxon>Umbilicariaceae</taxon>
        <taxon>Lasallia</taxon>
    </lineage>
</organism>
<evidence type="ECO:0000256" key="3">
    <source>
        <dbReference type="ARBA" id="ARBA00022454"/>
    </source>
</evidence>
<keyword evidence="6" id="KW-0995">Kinetochore</keyword>
<reference evidence="11" key="1">
    <citation type="submission" date="2017-03" db="EMBL/GenBank/DDBJ databases">
        <authorList>
            <person name="Sharma R."/>
            <person name="Thines M."/>
        </authorList>
    </citation>
    <scope>NUCLEOTIDE SEQUENCE [LARGE SCALE GENOMIC DNA]</scope>
</reference>
<keyword evidence="4" id="KW-0132">Cell division</keyword>
<evidence type="ECO:0000256" key="9">
    <source>
        <dbReference type="ARBA" id="ARBA00023328"/>
    </source>
</evidence>
<dbReference type="Pfam" id="PF05859">
    <property type="entry name" value="Mis12"/>
    <property type="match status" value="1"/>
</dbReference>
<evidence type="ECO:0000256" key="1">
    <source>
        <dbReference type="ARBA" id="ARBA00004629"/>
    </source>
</evidence>
<keyword evidence="11" id="KW-1185">Reference proteome</keyword>
<dbReference type="EMBL" id="FWEW01002617">
    <property type="protein sequence ID" value="SLM38632.1"/>
    <property type="molecule type" value="Genomic_DNA"/>
</dbReference>
<comment type="similarity">
    <text evidence="2">Belongs to the mis12 family.</text>
</comment>
<evidence type="ECO:0000313" key="11">
    <source>
        <dbReference type="Proteomes" id="UP000192927"/>
    </source>
</evidence>
<evidence type="ECO:0000256" key="7">
    <source>
        <dbReference type="ARBA" id="ARBA00023054"/>
    </source>
</evidence>
<keyword evidence="9" id="KW-0137">Centromere</keyword>
<evidence type="ECO:0000256" key="4">
    <source>
        <dbReference type="ARBA" id="ARBA00022618"/>
    </source>
</evidence>
<name>A0A1W5D6P7_9LECA</name>
<keyword evidence="8" id="KW-0131">Cell cycle</keyword>
<dbReference type="GO" id="GO:0000070">
    <property type="term" value="P:mitotic sister chromatid segregation"/>
    <property type="evidence" value="ECO:0007669"/>
    <property type="project" value="TreeGrafter"/>
</dbReference>
<dbReference type="GO" id="GO:0005634">
    <property type="term" value="C:nucleus"/>
    <property type="evidence" value="ECO:0007669"/>
    <property type="project" value="InterPro"/>
</dbReference>
<dbReference type="InterPro" id="IPR008685">
    <property type="entry name" value="Centromere_Mis12"/>
</dbReference>
<keyword evidence="7" id="KW-0175">Coiled coil</keyword>
<dbReference type="PANTHER" id="PTHR14527:SF2">
    <property type="entry name" value="PROTEIN MIS12 HOMOLOG"/>
    <property type="match status" value="1"/>
</dbReference>
<evidence type="ECO:0000313" key="10">
    <source>
        <dbReference type="EMBL" id="SLM38632.1"/>
    </source>
</evidence>